<feature type="region of interest" description="Disordered" evidence="1">
    <location>
        <begin position="129"/>
        <end position="162"/>
    </location>
</feature>
<dbReference type="InterPro" id="IPR016024">
    <property type="entry name" value="ARM-type_fold"/>
</dbReference>
<feature type="region of interest" description="Disordered" evidence="1">
    <location>
        <begin position="680"/>
        <end position="713"/>
    </location>
</feature>
<dbReference type="KEGG" id="mng:MNEG_6776"/>
<feature type="region of interest" description="Disordered" evidence="1">
    <location>
        <begin position="1401"/>
        <end position="1461"/>
    </location>
</feature>
<sequence>MENTAVDAPVMPWAEAALGSAGPPPGFLSLPLVPLGAADDQHLFELNVRLQYSDDERLQLPALTELGGAAAADFPAEALLQRRSLLDNTLALLASPKSSHAVQSAAAELLLRLVAGLQRSLALRSDPELSASAYGNDGGGRSGDASGADDARGPGGRGGEKELRAGDLLQELLASVRGADPTCTDSYPQLPLPPAGASDAWRALAGAGRDAVDVTGVVHSIVLQVLDLTKLPDRHFELLPIIDAALPLLCAPLARLPPGDAPADGAEGARFVARAAAAAAAAAAASGEASAQLSQEEVGRLSEALQAQWRGMLSALSRSLASSLAVARSARAAAAAGGDGGALAAEALAAAGLVAWDLFTMNLLMLALRLINEAPLEWCSAAIVPPSIADAAEAAALDEAAALLLPSLRPAARRVLARLRPRALAVLEGVEDAHAALSAADRAAAELPALLVAAVRAEGAGAGGAGVGPGGGDELRGLAAAWLGALRDALPSLGQGAAADRRLAEVALRGLPAAAAADGPAPGAAANGAAAHAHRRPLAAVAAALLVRLLSWSGDDGGGGGGGDGGGPVSSAPGTHLGVVQEASYELLHQQLASLAPETTRAGDAGDAAQRVPGALRLALAPEQQQQQQQQEREQQERGVAGGLRWEGRGAALVQRLFSRIAEDRESAGRELLAAVAPGLARDDGGSEGAANGADPFRGLLDGGGPPGGPARRDPVLDASPALAANFTAADAAGLLEVVHNRELVPELRRSAAEQLLALAAAPALLGVLAEPRQLEALWLLAAPAWYAAEDGGGEGGDGDGGLFGLQLPAAALALLFGACARSAKALAWLTGDADRLLVPLLPLAFHPLTFMRRAAARLLAVATFGPPARRWRGYAASAARRFGGVVAAGAAGWSLVPPGTGAVLLPAPFAEANKFPFRVVPLDLLAARRDNDSSTPDPAAQQGQPQQQQQEQQRGAGVGATAAARRRLVAQQRLLRLAGGDPAAARQLLDAPPAGLDVPQQLLHATAATLSALDASHLAPAALAAAASARTHADCGRALRGLRRLASCGPGLGALAAAPFGDALARLLGAAPVTAEDQELWLELLPLMERLLLATPWPQTQYARLALLLHGSALPWLRRRGACDDTGRPPLAALEAGVDEDEVAGGGALAPAARRRLGLAVSRRALALLLQLLRCSRLHSSVDANITLLRALGGPALLELLAGGIAGNEEGDPACRAMAAAALEEVLAGLRQWAALPGQEDALWADAAGGSSWEDALLACLEPLICRAAMPVAAHRSAGFRGKALARPALRCLAALQRLLPAGVWAPAWAGVGGTFWLSRLARDKEAGIRRSAMGLLAALLAPGAEPTQRMLVRGWPDCGARALRVATDVYECHGVRAAALAFVAAAAAVDVVALSGGEDAADAAGGGKDGAQQPDEEQQQQEEVQQRQREEGEQPRSGGPNEPGQTPGSAADRASSQAPGALRRLHRLGLASLLQQHALWESLPPLLRAAAARRAPPAVAAAACSLAALAIAADPDGVGARLVAGQCGVWQGPEPALARALAGALPMRGRRSAAQGDAGVGAGAGVGGAAPDGELDVVSALIEIVAGGCEAQRGPGGLPRGWAARNAALTWLATAGAALSEEIVPTSAAGCAWLPCSTTGGLALGPGTGSGGGGNGACGGAQASAEALVWQAQSAAAVAAALQALAAACAAAPRIRPGLPAPAAWADDGGLPAAAASAARASAAAAARRLPELLSGALNDLSVALPRLAAPPAAAEASAGALEPAEAAAQLQRLELGRQQLAAAHAAAQALAGLLQRQEPRQRLQAMLAAPRAGRGAAGDGDGAGGGGGSLAVSVSALLDHPLCPQACQWQLASLAACLFADEECARALLGDGAVGPTAEPGGDDGGAEPAPEPLCRDSRPAGAALCAALARLVPSSYFIEGDSAGDPSDATPVAAEAAANGADGPEQFRSDVSAHPRDQGAAGPGEAGGGAPDAAAAGHRHAPGQAACLAALRNLLAFSRSAKSAALSIGLHAALMGSCATLGAGLVAASAATAAAAGKGGVGGSSGAPRERPARPGTLGAVRADTAAPDPSARPARGGGASPLRRSVASTATSGPEARRTGTPLSLRRAGRRLGAAAAKGTSTAGAVRPGGDNGAVTAIMAGRRDEQDAGEAIDPAGTQQQQQQVESGDADLPSSAKQQRQQRAAPAAARQQQQRQQLDAARERRLLLYLELLRHVAFRDAPSKEALVDAGLLRVTAQLWPAAMQRPALLSELLALLACLAPGSAACRAAIAAPAGPRLPAPLTLVLYALQAGGQQQDGAAAGAPAGGGAAVAHAAFHGAVRALLHFGSSPDGGAALAHPGCGFIPLAQKLLRSLLMSKEKDYPRAASILQTLAVIAAASEGQRALLRASNAPGLLELCVAAIEAPHGGAVAAALLLVHNLSFCAELRAPALADARLLPLLLAAAESLQPEALLAQQRTPQAAHRCAAGARAEAAAAAGQPEPRQAFVVLGRGGGCKPGCCNPVSVAAADAAAAAAAAGGGRRLLVGGNAAAAAYAAAALWALMYQGESVKAAVRKLPNAVERLVAARAHCAFLVRRLAGAGGAGEGAGAAAAVEVRPAWAGQEGSGTSEGVARWLQQLEESLLAGVELLQQGPSGGA</sequence>
<feature type="region of interest" description="Disordered" evidence="1">
    <location>
        <begin position="1878"/>
        <end position="1899"/>
    </location>
</feature>
<feature type="compositionally biased region" description="Gly residues" evidence="1">
    <location>
        <begin position="1965"/>
        <end position="1974"/>
    </location>
</feature>
<feature type="region of interest" description="Disordered" evidence="1">
    <location>
        <begin position="930"/>
        <end position="963"/>
    </location>
</feature>
<dbReference type="Proteomes" id="UP000054498">
    <property type="component" value="Unassembled WGS sequence"/>
</dbReference>
<evidence type="ECO:0000313" key="3">
    <source>
        <dbReference type="Proteomes" id="UP000054498"/>
    </source>
</evidence>
<dbReference type="InterPro" id="IPR011989">
    <property type="entry name" value="ARM-like"/>
</dbReference>
<proteinExistence type="predicted"/>
<feature type="region of interest" description="Disordered" evidence="1">
    <location>
        <begin position="1939"/>
        <end position="1981"/>
    </location>
</feature>
<dbReference type="GO" id="GO:0036064">
    <property type="term" value="C:ciliary basal body"/>
    <property type="evidence" value="ECO:0007669"/>
    <property type="project" value="InterPro"/>
</dbReference>
<feature type="compositionally biased region" description="Basic and acidic residues" evidence="1">
    <location>
        <begin position="1949"/>
        <end position="1961"/>
    </location>
</feature>
<feature type="compositionally biased region" description="Low complexity" evidence="1">
    <location>
        <begin position="2116"/>
        <end position="2130"/>
    </location>
</feature>
<feature type="region of interest" description="Disordered" evidence="1">
    <location>
        <begin position="2151"/>
        <end position="2201"/>
    </location>
</feature>
<dbReference type="GO" id="GO:0044782">
    <property type="term" value="P:cilium organization"/>
    <property type="evidence" value="ECO:0007669"/>
    <property type="project" value="InterPro"/>
</dbReference>
<dbReference type="EMBL" id="KK101354">
    <property type="protein sequence ID" value="KIZ01187.1"/>
    <property type="molecule type" value="Genomic_DNA"/>
</dbReference>
<dbReference type="RefSeq" id="XP_013900206.1">
    <property type="nucleotide sequence ID" value="XM_014044752.1"/>
</dbReference>
<keyword evidence="3" id="KW-1185">Reference proteome</keyword>
<accession>A0A0D2MKX2</accession>
<reference evidence="2 3" key="1">
    <citation type="journal article" date="2013" name="BMC Genomics">
        <title>Reconstruction of the lipid metabolism for the microalga Monoraphidium neglectum from its genome sequence reveals characteristics suitable for biofuel production.</title>
        <authorList>
            <person name="Bogen C."/>
            <person name="Al-Dilaimi A."/>
            <person name="Albersmeier A."/>
            <person name="Wichmann J."/>
            <person name="Grundmann M."/>
            <person name="Rupp O."/>
            <person name="Lauersen K.J."/>
            <person name="Blifernez-Klassen O."/>
            <person name="Kalinowski J."/>
            <person name="Goesmann A."/>
            <person name="Mussgnug J.H."/>
            <person name="Kruse O."/>
        </authorList>
    </citation>
    <scope>NUCLEOTIDE SEQUENCE [LARGE SCALE GENOMIC DNA]</scope>
    <source>
        <strain evidence="2 3">SAG 48.87</strain>
    </source>
</reference>
<feature type="compositionally biased region" description="Polar residues" evidence="1">
    <location>
        <begin position="1445"/>
        <end position="1460"/>
    </location>
</feature>
<dbReference type="PANTHER" id="PTHR31691:SF1">
    <property type="entry name" value="ROTATIN"/>
    <property type="match status" value="1"/>
</dbReference>
<dbReference type="Gene3D" id="1.25.10.10">
    <property type="entry name" value="Leucine-rich Repeat Variant"/>
    <property type="match status" value="1"/>
</dbReference>
<evidence type="ECO:0000313" key="2">
    <source>
        <dbReference type="EMBL" id="KIZ01187.1"/>
    </source>
</evidence>
<feature type="compositionally biased region" description="Low complexity" evidence="1">
    <location>
        <begin position="2182"/>
        <end position="2201"/>
    </location>
</feature>
<feature type="compositionally biased region" description="Basic and acidic residues" evidence="1">
    <location>
        <begin position="1426"/>
        <end position="1436"/>
    </location>
</feature>
<feature type="region of interest" description="Disordered" evidence="1">
    <location>
        <begin position="2040"/>
        <end position="2139"/>
    </location>
</feature>
<organism evidence="2 3">
    <name type="scientific">Monoraphidium neglectum</name>
    <dbReference type="NCBI Taxonomy" id="145388"/>
    <lineage>
        <taxon>Eukaryota</taxon>
        <taxon>Viridiplantae</taxon>
        <taxon>Chlorophyta</taxon>
        <taxon>core chlorophytes</taxon>
        <taxon>Chlorophyceae</taxon>
        <taxon>CS clade</taxon>
        <taxon>Sphaeropleales</taxon>
        <taxon>Selenastraceae</taxon>
        <taxon>Monoraphidium</taxon>
    </lineage>
</organism>
<dbReference type="SUPFAM" id="SSF48371">
    <property type="entry name" value="ARM repeat"/>
    <property type="match status" value="1"/>
</dbReference>
<feature type="region of interest" description="Disordered" evidence="1">
    <location>
        <begin position="621"/>
        <end position="643"/>
    </location>
</feature>
<dbReference type="PANTHER" id="PTHR31691">
    <property type="entry name" value="ROTATIN"/>
    <property type="match status" value="1"/>
</dbReference>
<dbReference type="InterPro" id="IPR030791">
    <property type="entry name" value="Rotatin"/>
</dbReference>
<gene>
    <name evidence="2" type="ORF">MNEG_6776</name>
</gene>
<name>A0A0D2MKX2_9CHLO</name>
<dbReference type="GeneID" id="25739652"/>
<dbReference type="STRING" id="145388.A0A0D2MKX2"/>
<protein>
    <submittedName>
        <fullName evidence="2">Uncharacterized protein</fullName>
    </submittedName>
</protein>
<feature type="compositionally biased region" description="Low complexity" evidence="1">
    <location>
        <begin position="940"/>
        <end position="963"/>
    </location>
</feature>
<evidence type="ECO:0000256" key="1">
    <source>
        <dbReference type="SAM" id="MobiDB-lite"/>
    </source>
</evidence>
<dbReference type="OrthoDB" id="553252at2759"/>